<evidence type="ECO:0000259" key="4">
    <source>
        <dbReference type="PROSITE" id="PS01124"/>
    </source>
</evidence>
<sequence>MSVLSLAPVRTTEQFEQLLAAPAALRPWVTGVGRIPFLDDLAEPFTHVPHAVTTVVIRAERSGRRDVAVVGPRTRATYKRAEESATCQRLRLAPAAVRPLLGVAAIELTDRVRPLADFPGPLAGFTDRLLHSTPDEALRILEYALPHILSDDPEHHRQRRMLDTATAILAEQSIPVPEVAARLAISERQLRTLFATGIGLSPKQFSRIGRLRRVLADPTPDPLASTAATHGYYDQSHMTAEFRTLMGTAPSAYFRGALPAPTPCTTAFRS</sequence>
<proteinExistence type="predicted"/>
<keyword evidence="1" id="KW-0805">Transcription regulation</keyword>
<organism evidence="5 6">
    <name type="scientific">Nocardia jiangxiensis</name>
    <dbReference type="NCBI Taxonomy" id="282685"/>
    <lineage>
        <taxon>Bacteria</taxon>
        <taxon>Bacillati</taxon>
        <taxon>Actinomycetota</taxon>
        <taxon>Actinomycetes</taxon>
        <taxon>Mycobacteriales</taxon>
        <taxon>Nocardiaceae</taxon>
        <taxon>Nocardia</taxon>
    </lineage>
</organism>
<accession>A0ABW6RYB6</accession>
<evidence type="ECO:0000313" key="5">
    <source>
        <dbReference type="EMBL" id="MFF3568220.1"/>
    </source>
</evidence>
<comment type="caution">
    <text evidence="5">The sequence shown here is derived from an EMBL/GenBank/DDBJ whole genome shotgun (WGS) entry which is preliminary data.</text>
</comment>
<keyword evidence="3" id="KW-0804">Transcription</keyword>
<evidence type="ECO:0000256" key="2">
    <source>
        <dbReference type="ARBA" id="ARBA00023125"/>
    </source>
</evidence>
<dbReference type="Proteomes" id="UP001601992">
    <property type="component" value="Unassembled WGS sequence"/>
</dbReference>
<dbReference type="SMART" id="SM00342">
    <property type="entry name" value="HTH_ARAC"/>
    <property type="match status" value="1"/>
</dbReference>
<reference evidence="5 6" key="1">
    <citation type="submission" date="2024-10" db="EMBL/GenBank/DDBJ databases">
        <title>The Natural Products Discovery Center: Release of the First 8490 Sequenced Strains for Exploring Actinobacteria Biosynthetic Diversity.</title>
        <authorList>
            <person name="Kalkreuter E."/>
            <person name="Kautsar S.A."/>
            <person name="Yang D."/>
            <person name="Bader C.D."/>
            <person name="Teijaro C.N."/>
            <person name="Fluegel L."/>
            <person name="Davis C.M."/>
            <person name="Simpson J.R."/>
            <person name="Lauterbach L."/>
            <person name="Steele A.D."/>
            <person name="Gui C."/>
            <person name="Meng S."/>
            <person name="Li G."/>
            <person name="Viehrig K."/>
            <person name="Ye F."/>
            <person name="Su P."/>
            <person name="Kiefer A.F."/>
            <person name="Nichols A."/>
            <person name="Cepeda A.J."/>
            <person name="Yan W."/>
            <person name="Fan B."/>
            <person name="Jiang Y."/>
            <person name="Adhikari A."/>
            <person name="Zheng C.-J."/>
            <person name="Schuster L."/>
            <person name="Cowan T.M."/>
            <person name="Smanski M.J."/>
            <person name="Chevrette M.G."/>
            <person name="De Carvalho L.P.S."/>
            <person name="Shen B."/>
        </authorList>
    </citation>
    <scope>NUCLEOTIDE SEQUENCE [LARGE SCALE GENOMIC DNA]</scope>
    <source>
        <strain evidence="5 6">NPDC002593</strain>
    </source>
</reference>
<dbReference type="InterPro" id="IPR018060">
    <property type="entry name" value="HTH_AraC"/>
</dbReference>
<keyword evidence="6" id="KW-1185">Reference proteome</keyword>
<dbReference type="Pfam" id="PF12833">
    <property type="entry name" value="HTH_18"/>
    <property type="match status" value="1"/>
</dbReference>
<name>A0ABW6RYB6_9NOCA</name>
<dbReference type="Gene3D" id="1.10.10.60">
    <property type="entry name" value="Homeodomain-like"/>
    <property type="match status" value="1"/>
</dbReference>
<protein>
    <submittedName>
        <fullName evidence="5">Helix-turn-helix domain-containing protein</fullName>
    </submittedName>
</protein>
<evidence type="ECO:0000256" key="3">
    <source>
        <dbReference type="ARBA" id="ARBA00023163"/>
    </source>
</evidence>
<feature type="domain" description="HTH araC/xylS-type" evidence="4">
    <location>
        <begin position="159"/>
        <end position="256"/>
    </location>
</feature>
<evidence type="ECO:0000256" key="1">
    <source>
        <dbReference type="ARBA" id="ARBA00023015"/>
    </source>
</evidence>
<dbReference type="RefSeq" id="WP_051192452.1">
    <property type="nucleotide sequence ID" value="NZ_JBIAQY010000003.1"/>
</dbReference>
<dbReference type="InterPro" id="IPR018062">
    <property type="entry name" value="HTH_AraC-typ_CS"/>
</dbReference>
<keyword evidence="2" id="KW-0238">DNA-binding</keyword>
<dbReference type="PROSITE" id="PS00041">
    <property type="entry name" value="HTH_ARAC_FAMILY_1"/>
    <property type="match status" value="1"/>
</dbReference>
<dbReference type="InterPro" id="IPR050204">
    <property type="entry name" value="AraC_XylS_family_regulators"/>
</dbReference>
<dbReference type="EMBL" id="JBIAQY010000003">
    <property type="protein sequence ID" value="MFF3568220.1"/>
    <property type="molecule type" value="Genomic_DNA"/>
</dbReference>
<dbReference type="PANTHER" id="PTHR46796">
    <property type="entry name" value="HTH-TYPE TRANSCRIPTIONAL ACTIVATOR RHAS-RELATED"/>
    <property type="match status" value="1"/>
</dbReference>
<gene>
    <name evidence="5" type="ORF">ACFYXQ_10655</name>
</gene>
<dbReference type="PROSITE" id="PS01124">
    <property type="entry name" value="HTH_ARAC_FAMILY_2"/>
    <property type="match status" value="1"/>
</dbReference>
<evidence type="ECO:0000313" key="6">
    <source>
        <dbReference type="Proteomes" id="UP001601992"/>
    </source>
</evidence>